<accession>A0AAN9EE44</accession>
<name>A0AAN9EE44_CROPI</name>
<dbReference type="Proteomes" id="UP001372338">
    <property type="component" value="Unassembled WGS sequence"/>
</dbReference>
<proteinExistence type="predicted"/>
<organism evidence="3 4">
    <name type="scientific">Crotalaria pallida</name>
    <name type="common">Smooth rattlebox</name>
    <name type="synonym">Crotalaria striata</name>
    <dbReference type="NCBI Taxonomy" id="3830"/>
    <lineage>
        <taxon>Eukaryota</taxon>
        <taxon>Viridiplantae</taxon>
        <taxon>Streptophyta</taxon>
        <taxon>Embryophyta</taxon>
        <taxon>Tracheophyta</taxon>
        <taxon>Spermatophyta</taxon>
        <taxon>Magnoliopsida</taxon>
        <taxon>eudicotyledons</taxon>
        <taxon>Gunneridae</taxon>
        <taxon>Pentapetalae</taxon>
        <taxon>rosids</taxon>
        <taxon>fabids</taxon>
        <taxon>Fabales</taxon>
        <taxon>Fabaceae</taxon>
        <taxon>Papilionoideae</taxon>
        <taxon>50 kb inversion clade</taxon>
        <taxon>genistoids sensu lato</taxon>
        <taxon>core genistoids</taxon>
        <taxon>Crotalarieae</taxon>
        <taxon>Crotalaria</taxon>
    </lineage>
</organism>
<comment type="caution">
    <text evidence="3">The sequence shown here is derived from an EMBL/GenBank/DDBJ whole genome shotgun (WGS) entry which is preliminary data.</text>
</comment>
<keyword evidence="1" id="KW-0808">Transferase</keyword>
<dbReference type="PANTHER" id="PTHR30602:SF12">
    <property type="entry name" value="AMINO-ACID ACETYLTRANSFERASE NAGS1, CHLOROPLASTIC-RELATED"/>
    <property type="match status" value="1"/>
</dbReference>
<dbReference type="EMBL" id="JAYWIO010000007">
    <property type="protein sequence ID" value="KAK7252764.1"/>
    <property type="molecule type" value="Genomic_DNA"/>
</dbReference>
<evidence type="ECO:0000256" key="2">
    <source>
        <dbReference type="ARBA" id="ARBA00023315"/>
    </source>
</evidence>
<dbReference type="GO" id="GO:0006526">
    <property type="term" value="P:L-arginine biosynthetic process"/>
    <property type="evidence" value="ECO:0007669"/>
    <property type="project" value="InterPro"/>
</dbReference>
<keyword evidence="2" id="KW-0012">Acyltransferase</keyword>
<reference evidence="3 4" key="1">
    <citation type="submission" date="2024-01" db="EMBL/GenBank/DDBJ databases">
        <title>The genomes of 5 underutilized Papilionoideae crops provide insights into root nodulation and disease resistanc.</title>
        <authorList>
            <person name="Yuan L."/>
        </authorList>
    </citation>
    <scope>NUCLEOTIDE SEQUENCE [LARGE SCALE GENOMIC DNA]</scope>
    <source>
        <strain evidence="3">ZHUSHIDOU_FW_LH</strain>
        <tissue evidence="3">Leaf</tissue>
    </source>
</reference>
<sequence length="137" mass="15636">MAAASSSKPPMRVQSQGETWLSRGPICHKFFNYCPRVRIGRLGCGCVSRLQRSRKAGAGLLVRGCFCEKSRGQWHEEYYEVTQEDKDFVQVMREAQPYIAVHRERVFIVVISAEIVASPYLDPILKKQKTCVSVVLW</sequence>
<gene>
    <name evidence="3" type="ORF">RIF29_36955</name>
</gene>
<dbReference type="GO" id="GO:0004042">
    <property type="term" value="F:L-glutamate N-acetyltransferase activity"/>
    <property type="evidence" value="ECO:0007669"/>
    <property type="project" value="InterPro"/>
</dbReference>
<keyword evidence="4" id="KW-1185">Reference proteome</keyword>
<protein>
    <submittedName>
        <fullName evidence="3">Uncharacterized protein</fullName>
    </submittedName>
</protein>
<dbReference type="AlphaFoldDB" id="A0AAN9EE44"/>
<evidence type="ECO:0000256" key="1">
    <source>
        <dbReference type="ARBA" id="ARBA00022679"/>
    </source>
</evidence>
<dbReference type="GO" id="GO:0005737">
    <property type="term" value="C:cytoplasm"/>
    <property type="evidence" value="ECO:0007669"/>
    <property type="project" value="InterPro"/>
</dbReference>
<dbReference type="PANTHER" id="PTHR30602">
    <property type="entry name" value="AMINO-ACID ACETYLTRANSFERASE"/>
    <property type="match status" value="1"/>
</dbReference>
<evidence type="ECO:0000313" key="3">
    <source>
        <dbReference type="EMBL" id="KAK7252764.1"/>
    </source>
</evidence>
<evidence type="ECO:0000313" key="4">
    <source>
        <dbReference type="Proteomes" id="UP001372338"/>
    </source>
</evidence>
<dbReference type="InterPro" id="IPR010167">
    <property type="entry name" value="NH2A_AcTrfase"/>
</dbReference>